<dbReference type="Proteomes" id="UP000234681">
    <property type="component" value="Chromosome 3"/>
</dbReference>
<dbReference type="EMBL" id="CH474005">
    <property type="protein sequence ID" value="EDL96382.1"/>
    <property type="molecule type" value="Genomic_DNA"/>
</dbReference>
<gene>
    <name evidence="2" type="ORF">rCG_32342</name>
</gene>
<protein>
    <submittedName>
        <fullName evidence="2">RCG32342</fullName>
    </submittedName>
</protein>
<dbReference type="AlphaFoldDB" id="A6JXM7"/>
<feature type="region of interest" description="Disordered" evidence="1">
    <location>
        <begin position="1"/>
        <end position="43"/>
    </location>
</feature>
<reference evidence="2 3" key="1">
    <citation type="submission" date="2005-09" db="EMBL/GenBank/DDBJ databases">
        <authorList>
            <person name="Mural R.J."/>
            <person name="Li P.W."/>
            <person name="Adams M.D."/>
            <person name="Amanatides P.G."/>
            <person name="Baden-Tillson H."/>
            <person name="Barnstead M."/>
            <person name="Chin S.H."/>
            <person name="Dew I."/>
            <person name="Evans C.A."/>
            <person name="Ferriera S."/>
            <person name="Flanigan M."/>
            <person name="Fosler C."/>
            <person name="Glodek A."/>
            <person name="Gu Z."/>
            <person name="Holt R.A."/>
            <person name="Jennings D."/>
            <person name="Kraft C.L."/>
            <person name="Lu F."/>
            <person name="Nguyen T."/>
            <person name="Nusskern D.R."/>
            <person name="Pfannkoch C.M."/>
            <person name="Sitter C."/>
            <person name="Sutton G.G."/>
            <person name="Venter J.C."/>
            <person name="Wang Z."/>
            <person name="Woodage T."/>
            <person name="Zheng X.H."/>
            <person name="Zhong F."/>
        </authorList>
    </citation>
    <scope>NUCLEOTIDE SEQUENCE [LARGE SCALE GENOMIC DNA]</scope>
    <source>
        <strain>BN</strain>
        <strain evidence="3">Sprague-Dawley</strain>
    </source>
</reference>
<sequence>MTQQNTLEPDCLTQRGLRESTSHFTSRSQDLSERAKRTELVPS</sequence>
<evidence type="ECO:0000256" key="1">
    <source>
        <dbReference type="SAM" id="MobiDB-lite"/>
    </source>
</evidence>
<accession>A6JXM7</accession>
<evidence type="ECO:0000313" key="2">
    <source>
        <dbReference type="EMBL" id="EDL96382.1"/>
    </source>
</evidence>
<organism evidence="2 3">
    <name type="scientific">Rattus norvegicus</name>
    <name type="common">Rat</name>
    <dbReference type="NCBI Taxonomy" id="10116"/>
    <lineage>
        <taxon>Eukaryota</taxon>
        <taxon>Metazoa</taxon>
        <taxon>Chordata</taxon>
        <taxon>Craniata</taxon>
        <taxon>Vertebrata</taxon>
        <taxon>Euteleostomi</taxon>
        <taxon>Mammalia</taxon>
        <taxon>Eutheria</taxon>
        <taxon>Euarchontoglires</taxon>
        <taxon>Glires</taxon>
        <taxon>Rodentia</taxon>
        <taxon>Myomorpha</taxon>
        <taxon>Muroidea</taxon>
        <taxon>Muridae</taxon>
        <taxon>Murinae</taxon>
        <taxon>Rattus</taxon>
    </lineage>
</organism>
<feature type="compositionally biased region" description="Basic and acidic residues" evidence="1">
    <location>
        <begin position="30"/>
        <end position="43"/>
    </location>
</feature>
<name>A6JXM7_RAT</name>
<proteinExistence type="predicted"/>
<evidence type="ECO:0000313" key="3">
    <source>
        <dbReference type="Proteomes" id="UP000234681"/>
    </source>
</evidence>